<dbReference type="AlphaFoldDB" id="A0A5C8PUJ3"/>
<accession>A0A5C8PUJ3</accession>
<gene>
    <name evidence="1" type="ORF">FHP25_03915</name>
</gene>
<dbReference type="RefSeq" id="WP_178133273.1">
    <property type="nucleotide sequence ID" value="NZ_VDUZ01000003.1"/>
</dbReference>
<organism evidence="1 2">
    <name type="scientific">Vineibacter terrae</name>
    <dbReference type="NCBI Taxonomy" id="2586908"/>
    <lineage>
        <taxon>Bacteria</taxon>
        <taxon>Pseudomonadati</taxon>
        <taxon>Pseudomonadota</taxon>
        <taxon>Alphaproteobacteria</taxon>
        <taxon>Hyphomicrobiales</taxon>
        <taxon>Vineibacter</taxon>
    </lineage>
</organism>
<dbReference type="Proteomes" id="UP000321638">
    <property type="component" value="Unassembled WGS sequence"/>
</dbReference>
<keyword evidence="2" id="KW-1185">Reference proteome</keyword>
<reference evidence="1 2" key="1">
    <citation type="submission" date="2019-06" db="EMBL/GenBank/DDBJ databases">
        <title>New taxonomy in bacterial strain CC-CFT640, isolated from vineyard.</title>
        <authorList>
            <person name="Lin S.-Y."/>
            <person name="Tsai C.-F."/>
            <person name="Young C.-C."/>
        </authorList>
    </citation>
    <scope>NUCLEOTIDE SEQUENCE [LARGE SCALE GENOMIC DNA]</scope>
    <source>
        <strain evidence="1 2">CC-CFT640</strain>
    </source>
</reference>
<name>A0A5C8PUJ3_9HYPH</name>
<protein>
    <submittedName>
        <fullName evidence="1">Uncharacterized protein</fullName>
    </submittedName>
</protein>
<sequence length="337" mass="39330">MPSVPFAVPKKPLKFKPVWRAPKTLITVWPPPDAAKPYDIIDSDNWQSVAVRHGFFDPWDIIIFNFRTDVPEEVNWYMHQLLGCTESNDGKNFSFRGAERGRLFIPPADWIPDREFRRGSFSYRLLRQSVLRDLDAIIPVLKALRYRGFTVEPQDYRDLQTAIRDGRVTVKLVTDLKDSGGHALNGLYTSKKNLLRLRSYMPGRRSDKETLVHELTHAVYDLHAHPEILFHHEMMCRVMEGVYRFSRRRFSQEMLATRLIEAARKGEAAHAAAFMSYVIWTWHHDDPVIDIDALDATYYNPAIMADDNPYIRMWTRLANSPAYQQPSYWEYLEPDGI</sequence>
<evidence type="ECO:0000313" key="2">
    <source>
        <dbReference type="Proteomes" id="UP000321638"/>
    </source>
</evidence>
<dbReference type="EMBL" id="VDUZ01000003">
    <property type="protein sequence ID" value="TXL81685.1"/>
    <property type="molecule type" value="Genomic_DNA"/>
</dbReference>
<proteinExistence type="predicted"/>
<comment type="caution">
    <text evidence="1">The sequence shown here is derived from an EMBL/GenBank/DDBJ whole genome shotgun (WGS) entry which is preliminary data.</text>
</comment>
<evidence type="ECO:0000313" key="1">
    <source>
        <dbReference type="EMBL" id="TXL81685.1"/>
    </source>
</evidence>